<organism evidence="1 2">
    <name type="scientific">Cairina moschata</name>
    <name type="common">Muscovy duck</name>
    <dbReference type="NCBI Taxonomy" id="8855"/>
    <lineage>
        <taxon>Eukaryota</taxon>
        <taxon>Metazoa</taxon>
        <taxon>Chordata</taxon>
        <taxon>Craniata</taxon>
        <taxon>Vertebrata</taxon>
        <taxon>Euteleostomi</taxon>
        <taxon>Archelosauria</taxon>
        <taxon>Archosauria</taxon>
        <taxon>Dinosauria</taxon>
        <taxon>Saurischia</taxon>
        <taxon>Theropoda</taxon>
        <taxon>Coelurosauria</taxon>
        <taxon>Aves</taxon>
        <taxon>Neognathae</taxon>
        <taxon>Galloanserae</taxon>
        <taxon>Anseriformes</taxon>
        <taxon>Anatidae</taxon>
        <taxon>Anatinae</taxon>
        <taxon>Cairina</taxon>
    </lineage>
</organism>
<proteinExistence type="predicted"/>
<reference evidence="1" key="3">
    <citation type="submission" date="2025-09" db="UniProtKB">
        <authorList>
            <consortium name="Ensembl"/>
        </authorList>
    </citation>
    <scope>IDENTIFICATION</scope>
</reference>
<name>A0A8C3B4X5_CAIMO</name>
<evidence type="ECO:0000313" key="1">
    <source>
        <dbReference type="Ensembl" id="ENSCMMP00000000498.1"/>
    </source>
</evidence>
<dbReference type="Proteomes" id="UP000694556">
    <property type="component" value="Chromosome 2"/>
</dbReference>
<reference evidence="1" key="1">
    <citation type="submission" date="2018-09" db="EMBL/GenBank/DDBJ databases">
        <title>Common duck and Muscovy duck high density SNP chip.</title>
        <authorList>
            <person name="Vignal A."/>
            <person name="Thebault N."/>
            <person name="Warren W.C."/>
        </authorList>
    </citation>
    <scope>NUCLEOTIDE SEQUENCE [LARGE SCALE GENOMIC DNA]</scope>
</reference>
<dbReference type="Ensembl" id="ENSCMMT00000000568.1">
    <property type="protein sequence ID" value="ENSCMMP00000000498.1"/>
    <property type="gene ID" value="ENSCMMG00000000358.1"/>
</dbReference>
<accession>A0A8C3B4X5</accession>
<protein>
    <submittedName>
        <fullName evidence="1">Uncharacterized protein</fullName>
    </submittedName>
</protein>
<reference evidence="1" key="2">
    <citation type="submission" date="2025-08" db="UniProtKB">
        <authorList>
            <consortium name="Ensembl"/>
        </authorList>
    </citation>
    <scope>IDENTIFICATION</scope>
</reference>
<keyword evidence="2" id="KW-1185">Reference proteome</keyword>
<dbReference type="AlphaFoldDB" id="A0A8C3B4X5"/>
<sequence>MLHKQWYHGVLGHEVSVTNLQPFSSFQGPNQTPAHASCLSVLGNCR</sequence>
<evidence type="ECO:0000313" key="2">
    <source>
        <dbReference type="Proteomes" id="UP000694556"/>
    </source>
</evidence>